<gene>
    <name evidence="1" type="primary">240</name>
    <name evidence="1" type="ORF">AH04_240</name>
</gene>
<protein>
    <submittedName>
        <fullName evidence="1">Uncharacterized protein</fullName>
    </submittedName>
</protein>
<dbReference type="RefSeq" id="YP_010667994.1">
    <property type="nucleotide sequence ID" value="NC_070952.1"/>
</dbReference>
<organism evidence="1 2">
    <name type="scientific">Erwinia phage AH04</name>
    <dbReference type="NCBI Taxonomy" id="2869569"/>
    <lineage>
        <taxon>Viruses</taxon>
        <taxon>Duplodnaviria</taxon>
        <taxon>Heunggongvirae</taxon>
        <taxon>Uroviricota</taxon>
        <taxon>Caudoviricetes</taxon>
        <taxon>Chimalliviridae</taxon>
        <taxon>Meadowvirus</taxon>
        <taxon>Meadowvirus AH04</taxon>
    </lineage>
</organism>
<reference evidence="1" key="1">
    <citation type="submission" date="2021-07" db="EMBL/GenBank/DDBJ databases">
        <authorList>
            <person name="Roth S.J."/>
            <person name="Krukonis G.P."/>
            <person name="Delesalle V.A."/>
        </authorList>
    </citation>
    <scope>NUCLEOTIDE SEQUENCE</scope>
</reference>
<dbReference type="EMBL" id="MZ501267">
    <property type="protein sequence ID" value="QZA70713.1"/>
    <property type="molecule type" value="Genomic_DNA"/>
</dbReference>
<accession>A0AAE7X134</accession>
<evidence type="ECO:0000313" key="1">
    <source>
        <dbReference type="EMBL" id="QZA70713.1"/>
    </source>
</evidence>
<proteinExistence type="predicted"/>
<dbReference type="Proteomes" id="UP000827517">
    <property type="component" value="Segment"/>
</dbReference>
<sequence>MIDTLIGALKISLNQCNTIEHPVEYVYEINQVLNRFKSNLFKLIPDKAKHLYDPKEFIQLRLCLGWKINPTYTGFLSIKEQSPVLLHVNGFIPELGLRKNKETTFIKAVDVSDIINLEKIATIRTDYNLLKTETISEIKTIEEHLGHTHGLCVYYDREARNDGVQDFTMQIAAVVYSQVDSLRYQLVPVVVQPKYAHCKVAGAIAGRKSAISRGWVDHSQVQAV</sequence>
<name>A0AAE7X134_9CAUD</name>
<evidence type="ECO:0000313" key="2">
    <source>
        <dbReference type="Proteomes" id="UP000827517"/>
    </source>
</evidence>
<dbReference type="GeneID" id="77944118"/>
<keyword evidence="2" id="KW-1185">Reference proteome</keyword>
<dbReference type="KEGG" id="vg:77944118"/>